<accession>A0A381XIR5</accession>
<proteinExistence type="predicted"/>
<organism evidence="1">
    <name type="scientific">marine metagenome</name>
    <dbReference type="NCBI Taxonomy" id="408172"/>
    <lineage>
        <taxon>unclassified sequences</taxon>
        <taxon>metagenomes</taxon>
        <taxon>ecological metagenomes</taxon>
    </lineage>
</organism>
<feature type="non-terminal residue" evidence="1">
    <location>
        <position position="62"/>
    </location>
</feature>
<reference evidence="1" key="1">
    <citation type="submission" date="2018-05" db="EMBL/GenBank/DDBJ databases">
        <authorList>
            <person name="Lanie J.A."/>
            <person name="Ng W.-L."/>
            <person name="Kazmierczak K.M."/>
            <person name="Andrzejewski T.M."/>
            <person name="Davidsen T.M."/>
            <person name="Wayne K.J."/>
            <person name="Tettelin H."/>
            <person name="Glass J.I."/>
            <person name="Rusch D."/>
            <person name="Podicherti R."/>
            <person name="Tsui H.-C.T."/>
            <person name="Winkler M.E."/>
        </authorList>
    </citation>
    <scope>NUCLEOTIDE SEQUENCE</scope>
</reference>
<protein>
    <submittedName>
        <fullName evidence="1">Uncharacterized protein</fullName>
    </submittedName>
</protein>
<dbReference type="AlphaFoldDB" id="A0A381XIR5"/>
<gene>
    <name evidence="1" type="ORF">METZ01_LOCUS117508</name>
</gene>
<evidence type="ECO:0000313" key="1">
    <source>
        <dbReference type="EMBL" id="SVA64654.1"/>
    </source>
</evidence>
<dbReference type="EMBL" id="UINC01015335">
    <property type="protein sequence ID" value="SVA64654.1"/>
    <property type="molecule type" value="Genomic_DNA"/>
</dbReference>
<name>A0A381XIR5_9ZZZZ</name>
<sequence>MPSSPISLSVAAIILSRGEACFFLLEVPCRTSYQPERRGKPVFLLEVPCRTIVRLFRTYVLL</sequence>